<evidence type="ECO:0000313" key="1">
    <source>
        <dbReference type="EMBL" id="TVY58015.1"/>
    </source>
</evidence>
<evidence type="ECO:0000313" key="2">
    <source>
        <dbReference type="Proteomes" id="UP000469558"/>
    </source>
</evidence>
<sequence length="364" mass="41572">MPPVFTSRICAVCVAFVVVLFFILTPSVLYQSSNKSSTFDTLDVQIPFTESVFHTTSEDDVQEVSATDTGLNTTGINQQEVSDRPLILYAYYETENARKNLEYFLAHGLHAAADFIFILNGDNHAEDIIPTEPNIRFIHRENNCYDIGAFAEVLTKNDLYKKYSKFITLNASIRGPFLPHWTQGCWSDMFLGKVTEEVKLVGITMNCEAPVPHIQSMIWATDRIGMETLLFPTEKQIETLKKILPRLKEGERVPEIKNPGINSCPNEYWDAVAVEVYATPLIKAAGYKVDAMMTAYQASDKYEEECMRNDYQDVLYAGKYFGMDIHPYDTIFTKANRDGNVVALEKFTEWMKDRKYTSYDYCHS</sequence>
<dbReference type="EMBL" id="QGMK01002511">
    <property type="protein sequence ID" value="TVY58015.1"/>
    <property type="molecule type" value="Genomic_DNA"/>
</dbReference>
<name>A0A8T9BUP5_9HELO</name>
<gene>
    <name evidence="1" type="ORF">LSUE1_G010034</name>
</gene>
<keyword evidence="2" id="KW-1185">Reference proteome</keyword>
<reference evidence="1 2" key="1">
    <citation type="submission" date="2018-05" db="EMBL/GenBank/DDBJ databases">
        <title>Genome sequencing and assembly of the regulated plant pathogen Lachnellula willkommii and related sister species for the development of diagnostic species identification markers.</title>
        <authorList>
            <person name="Giroux E."/>
            <person name="Bilodeau G."/>
        </authorList>
    </citation>
    <scope>NUCLEOTIDE SEQUENCE [LARGE SCALE GENOMIC DNA]</scope>
    <source>
        <strain evidence="1 2">CBS 268.59</strain>
    </source>
</reference>
<dbReference type="OrthoDB" id="526941at2759"/>
<protein>
    <submittedName>
        <fullName evidence="1">Uncharacterized protein</fullName>
    </submittedName>
</protein>
<proteinExistence type="predicted"/>
<organism evidence="1 2">
    <name type="scientific">Lachnellula suecica</name>
    <dbReference type="NCBI Taxonomy" id="602035"/>
    <lineage>
        <taxon>Eukaryota</taxon>
        <taxon>Fungi</taxon>
        <taxon>Dikarya</taxon>
        <taxon>Ascomycota</taxon>
        <taxon>Pezizomycotina</taxon>
        <taxon>Leotiomycetes</taxon>
        <taxon>Helotiales</taxon>
        <taxon>Lachnaceae</taxon>
        <taxon>Lachnellula</taxon>
    </lineage>
</organism>
<accession>A0A8T9BUP5</accession>
<dbReference type="AlphaFoldDB" id="A0A8T9BUP5"/>
<comment type="caution">
    <text evidence="1">The sequence shown here is derived from an EMBL/GenBank/DDBJ whole genome shotgun (WGS) entry which is preliminary data.</text>
</comment>
<dbReference type="Proteomes" id="UP000469558">
    <property type="component" value="Unassembled WGS sequence"/>
</dbReference>